<dbReference type="EMBL" id="JAKVTV010000001">
    <property type="protein sequence ID" value="MCH4822136.1"/>
    <property type="molecule type" value="Genomic_DNA"/>
</dbReference>
<dbReference type="RefSeq" id="WP_240712252.1">
    <property type="nucleotide sequence ID" value="NZ_JAKVTV010000001.1"/>
</dbReference>
<keyword evidence="2" id="KW-0489">Methyltransferase</keyword>
<evidence type="ECO:0000313" key="3">
    <source>
        <dbReference type="Proteomes" id="UP001139226"/>
    </source>
</evidence>
<dbReference type="CDD" id="cd02440">
    <property type="entry name" value="AdoMet_MTases"/>
    <property type="match status" value="1"/>
</dbReference>
<evidence type="ECO:0000313" key="2">
    <source>
        <dbReference type="EMBL" id="MCH4822136.1"/>
    </source>
</evidence>
<dbReference type="AlphaFoldDB" id="A0A9X1V177"/>
<dbReference type="GO" id="GO:0032259">
    <property type="term" value="P:methylation"/>
    <property type="evidence" value="ECO:0007669"/>
    <property type="project" value="UniProtKB-KW"/>
</dbReference>
<dbReference type="PANTHER" id="PTHR43591">
    <property type="entry name" value="METHYLTRANSFERASE"/>
    <property type="match status" value="1"/>
</dbReference>
<dbReference type="InterPro" id="IPR013216">
    <property type="entry name" value="Methyltransf_11"/>
</dbReference>
<dbReference type="GO" id="GO:0008757">
    <property type="term" value="F:S-adenosylmethionine-dependent methyltransferase activity"/>
    <property type="evidence" value="ECO:0007669"/>
    <property type="project" value="InterPro"/>
</dbReference>
<dbReference type="InterPro" id="IPR029063">
    <property type="entry name" value="SAM-dependent_MTases_sf"/>
</dbReference>
<name>A0A9X1V177_9FLAO</name>
<accession>A0A9X1V177</accession>
<sequence>MSYLETTKDVYREAALTPDVGLCCTTNPIWELPGLKIPKIMQEMNYGCGTTVHARDLTNSPKTLYVGVGGGMELLQFAYFSRQKSGVVGIDVVDEMLEASRKNFKEAEELNPWFRSEFVDLKKGDATDLPVEDNSIDVAAQNCLFNIFKTEELTKALKEMYRVLKPHGRLVMSDPTCEQEMNDDLRNDERLRALCLSGSLSIKDYVKALTDVGFGTIEIRARKPYRILDPKNYPTEELVYIESIEVAAIKDPMPEDGPCIFTGKAAIYFGDNDHFDDNKGHILLKNQPLAVCDKTAGALASLGRDDIFISESTFHYDGGGCC</sequence>
<dbReference type="SUPFAM" id="SSF53335">
    <property type="entry name" value="S-adenosyl-L-methionine-dependent methyltransferases"/>
    <property type="match status" value="1"/>
</dbReference>
<dbReference type="Proteomes" id="UP001139226">
    <property type="component" value="Unassembled WGS sequence"/>
</dbReference>
<dbReference type="Pfam" id="PF08241">
    <property type="entry name" value="Methyltransf_11"/>
    <property type="match status" value="1"/>
</dbReference>
<feature type="domain" description="Methyltransferase type 11" evidence="1">
    <location>
        <begin position="64"/>
        <end position="172"/>
    </location>
</feature>
<gene>
    <name evidence="2" type="primary">arsM</name>
    <name evidence="2" type="ORF">ML462_03035</name>
</gene>
<organism evidence="2 3">
    <name type="scientific">Christiangramia lutea</name>
    <dbReference type="NCBI Taxonomy" id="1607951"/>
    <lineage>
        <taxon>Bacteria</taxon>
        <taxon>Pseudomonadati</taxon>
        <taxon>Bacteroidota</taxon>
        <taxon>Flavobacteriia</taxon>
        <taxon>Flavobacteriales</taxon>
        <taxon>Flavobacteriaceae</taxon>
        <taxon>Christiangramia</taxon>
    </lineage>
</organism>
<dbReference type="Gene3D" id="3.40.50.150">
    <property type="entry name" value="Vaccinia Virus protein VP39"/>
    <property type="match status" value="1"/>
</dbReference>
<protein>
    <submittedName>
        <fullName evidence="2">Arsenosugar biosynthesis arsenite methyltransferase ArsM</fullName>
    </submittedName>
</protein>
<dbReference type="NCBIfam" id="NF038099">
    <property type="entry name" value="AsSugarArsM"/>
    <property type="match status" value="1"/>
</dbReference>
<evidence type="ECO:0000259" key="1">
    <source>
        <dbReference type="Pfam" id="PF08241"/>
    </source>
</evidence>
<proteinExistence type="predicted"/>
<reference evidence="2" key="1">
    <citation type="submission" date="2022-03" db="EMBL/GenBank/DDBJ databases">
        <title>Gramella crocea sp. nov., isolated from activated sludge of a seafood processing plant.</title>
        <authorList>
            <person name="Zhang X."/>
        </authorList>
    </citation>
    <scope>NUCLEOTIDE SEQUENCE</scope>
    <source>
        <strain evidence="2">YJ019</strain>
    </source>
</reference>
<comment type="caution">
    <text evidence="2">The sequence shown here is derived from an EMBL/GenBank/DDBJ whole genome shotgun (WGS) entry which is preliminary data.</text>
</comment>
<keyword evidence="3" id="KW-1185">Reference proteome</keyword>
<keyword evidence="2" id="KW-0808">Transferase</keyword>